<organism evidence="1 2">
    <name type="scientific">Paraburkholderia terrae</name>
    <dbReference type="NCBI Taxonomy" id="311230"/>
    <lineage>
        <taxon>Bacteria</taxon>
        <taxon>Pseudomonadati</taxon>
        <taxon>Pseudomonadota</taxon>
        <taxon>Betaproteobacteria</taxon>
        <taxon>Burkholderiales</taxon>
        <taxon>Burkholderiaceae</taxon>
        <taxon>Paraburkholderia</taxon>
    </lineage>
</organism>
<name>A0ABM7TKC0_9BURK</name>
<dbReference type="EMBL" id="AP024955">
    <property type="protein sequence ID" value="BCZ78694.1"/>
    <property type="molecule type" value="Genomic_DNA"/>
</dbReference>
<sequence>MISVLHSRTSKSAGEYVLAALRRSVSPAAAQAISPGMLRNVDAAIVVAVDVPDAWGDALVEWLSKPRNKLIVFGRLPTALAAYLGCREGAWPQAFQEAARSPSAASRETAQSRAVVRYTGRAEHLGGRMWVRPFERFDFTDEWNNLGFGAIRADGSIWAVSAPIDAPEDTRLASVTIDDERVFTYAALWERDAASVLWFNRPVGPIDSFEWRLVENFVSSHRSDRTVCQPVLSEIPWGYDAAITSRLDCDEDVESARPLWDAYRRLGIPFSLAVHTTNLGSDVNHGILRELAADPHAAILSHTATHAPNWGGSYEAALLEGRESMGLIERVTQEAVRYAVSPFHQSPAYALEALSDAGYDGCIGGIIRNDPEFLIARGGALAGLPAGFVGHSQQTMLHGDCMLASGDPLAVFKQAFDLAFETRTLFGYLDHPFSERYQYGWPTEAGRIDAHEKFVAYMSACAGNPLFMNEETALDFLRARSFASVVADTDGLRVQLSPTVTTPFAMTVEWRGESMQVTNGMRLT</sequence>
<accession>A0ABM7TKC0</accession>
<gene>
    <name evidence="1" type="ORF">PTKU64_23690</name>
</gene>
<evidence type="ECO:0000313" key="1">
    <source>
        <dbReference type="EMBL" id="BCZ78694.1"/>
    </source>
</evidence>
<dbReference type="InterPro" id="IPR011330">
    <property type="entry name" value="Glyco_hydro/deAcase_b/a-brl"/>
</dbReference>
<reference evidence="1 2" key="1">
    <citation type="journal article" date="2022" name="Front. Microbiol.">
        <title>Identification and characterization of a novel class of self-sufficient cytochrome P450 hydroxylase involved in cyclohexanecarboxylate degradation in Paraburkholderia terrae strain KU-64.</title>
        <authorList>
            <person name="Yamamoto T."/>
            <person name="Hasegawa Y."/>
            <person name="Iwaki H."/>
        </authorList>
    </citation>
    <scope>NUCLEOTIDE SEQUENCE [LARGE SCALE GENOMIC DNA]</scope>
    <source>
        <strain evidence="1 2">KU-64</strain>
    </source>
</reference>
<dbReference type="RefSeq" id="WP_229511960.1">
    <property type="nucleotide sequence ID" value="NZ_AP024955.1"/>
</dbReference>
<evidence type="ECO:0000313" key="2">
    <source>
        <dbReference type="Proteomes" id="UP001319874"/>
    </source>
</evidence>
<dbReference type="Proteomes" id="UP001319874">
    <property type="component" value="Chromosome 1"/>
</dbReference>
<keyword evidence="2" id="KW-1185">Reference proteome</keyword>
<dbReference type="SUPFAM" id="SSF88713">
    <property type="entry name" value="Glycoside hydrolase/deacetylase"/>
    <property type="match status" value="1"/>
</dbReference>
<proteinExistence type="predicted"/>
<dbReference type="Gene3D" id="3.20.20.370">
    <property type="entry name" value="Glycoside hydrolase/deacetylase"/>
    <property type="match status" value="1"/>
</dbReference>
<protein>
    <recommendedName>
        <fullName evidence="3">Polysaccharide deacetylase</fullName>
    </recommendedName>
</protein>
<evidence type="ECO:0008006" key="3">
    <source>
        <dbReference type="Google" id="ProtNLM"/>
    </source>
</evidence>